<evidence type="ECO:0000313" key="1">
    <source>
        <dbReference type="EMBL" id="GGE42250.1"/>
    </source>
</evidence>
<dbReference type="AlphaFoldDB" id="A0A8J2VXC5"/>
<reference evidence="1" key="2">
    <citation type="submission" date="2020-09" db="EMBL/GenBank/DDBJ databases">
        <authorList>
            <person name="Sun Q."/>
            <person name="Sedlacek I."/>
        </authorList>
    </citation>
    <scope>NUCLEOTIDE SEQUENCE</scope>
    <source>
        <strain evidence="1">CCM 7684</strain>
    </source>
</reference>
<keyword evidence="2" id="KW-1185">Reference proteome</keyword>
<name>A0A8J2VXC5_9RHOB</name>
<dbReference type="GO" id="GO:0016884">
    <property type="term" value="F:carbon-nitrogen ligase activity, with glutamine as amido-N-donor"/>
    <property type="evidence" value="ECO:0007669"/>
    <property type="project" value="InterPro"/>
</dbReference>
<dbReference type="Pfam" id="PF09424">
    <property type="entry name" value="YqeY"/>
    <property type="match status" value="1"/>
</dbReference>
<protein>
    <submittedName>
        <fullName evidence="1">Aspartyl-tRNA amidotransferase subunit B</fullName>
    </submittedName>
</protein>
<dbReference type="InterPro" id="IPR003789">
    <property type="entry name" value="Asn/Gln_tRNA_amidoTrase-B-like"/>
</dbReference>
<dbReference type="EMBL" id="BMCP01000002">
    <property type="protein sequence ID" value="GGE42250.1"/>
    <property type="molecule type" value="Genomic_DNA"/>
</dbReference>
<proteinExistence type="predicted"/>
<comment type="caution">
    <text evidence="1">The sequence shown here is derived from an EMBL/GenBank/DDBJ whole genome shotgun (WGS) entry which is preliminary data.</text>
</comment>
<dbReference type="Gene3D" id="1.10.1510.10">
    <property type="entry name" value="Uncharacterised protein YqeY/AIM41 PF09424, N-terminal domain"/>
    <property type="match status" value="1"/>
</dbReference>
<evidence type="ECO:0000313" key="2">
    <source>
        <dbReference type="Proteomes" id="UP000602745"/>
    </source>
</evidence>
<dbReference type="InterPro" id="IPR023168">
    <property type="entry name" value="GatB_Yqey_C_2"/>
</dbReference>
<dbReference type="PANTHER" id="PTHR28055:SF1">
    <property type="entry name" value="ALTERED INHERITANCE OF MITOCHONDRIA PROTEIN 41, MITOCHONDRIAL"/>
    <property type="match status" value="1"/>
</dbReference>
<dbReference type="SUPFAM" id="SSF89095">
    <property type="entry name" value="GatB/YqeY motif"/>
    <property type="match status" value="1"/>
</dbReference>
<dbReference type="Proteomes" id="UP000602745">
    <property type="component" value="Unassembled WGS sequence"/>
</dbReference>
<dbReference type="InterPro" id="IPR042184">
    <property type="entry name" value="YqeY/Aim41_N"/>
</dbReference>
<organism evidence="1 2">
    <name type="scientific">Agaricicola taiwanensis</name>
    <dbReference type="NCBI Taxonomy" id="591372"/>
    <lineage>
        <taxon>Bacteria</taxon>
        <taxon>Pseudomonadati</taxon>
        <taxon>Pseudomonadota</taxon>
        <taxon>Alphaproteobacteria</taxon>
        <taxon>Rhodobacterales</taxon>
        <taxon>Paracoccaceae</taxon>
        <taxon>Agaricicola</taxon>
    </lineage>
</organism>
<dbReference type="RefSeq" id="WP_188409532.1">
    <property type="nucleotide sequence ID" value="NZ_BMCP01000002.1"/>
</dbReference>
<reference evidence="1" key="1">
    <citation type="journal article" date="2014" name="Int. J. Syst. Evol. Microbiol.">
        <title>Complete genome sequence of Corynebacterium casei LMG S-19264T (=DSM 44701T), isolated from a smear-ripened cheese.</title>
        <authorList>
            <consortium name="US DOE Joint Genome Institute (JGI-PGF)"/>
            <person name="Walter F."/>
            <person name="Albersmeier A."/>
            <person name="Kalinowski J."/>
            <person name="Ruckert C."/>
        </authorList>
    </citation>
    <scope>NUCLEOTIDE SEQUENCE</scope>
    <source>
        <strain evidence="1">CCM 7684</strain>
    </source>
</reference>
<dbReference type="PANTHER" id="PTHR28055">
    <property type="entry name" value="ALTERED INHERITANCE OF MITOCHONDRIA PROTEIN 41, MITOCHONDRIAL"/>
    <property type="match status" value="1"/>
</dbReference>
<sequence length="151" mass="16548">MLRDMINDGLKDSMKSGDKIRLGTLRLINAAIKDRDIEARGSGRQGGISDDEVLSLLQKMVKQRQESAGIYEQAGRMELATQERDEIAVIQSFMPKPLTEDEARAAIKTAIAETGAESVRDMGRVIAALKERHAGRMDFAKASGMVKEALS</sequence>
<accession>A0A8J2VXC5</accession>
<gene>
    <name evidence="1" type="ORF">GCM10007276_19440</name>
</gene>
<dbReference type="InterPro" id="IPR019004">
    <property type="entry name" value="YqeY/Aim41"/>
</dbReference>
<dbReference type="Gene3D" id="1.10.10.410">
    <property type="match status" value="1"/>
</dbReference>